<dbReference type="SMART" id="SM00267">
    <property type="entry name" value="GGDEF"/>
    <property type="match status" value="1"/>
</dbReference>
<reference evidence="4 5" key="1">
    <citation type="submission" date="2019-06" db="EMBL/GenBank/DDBJ databases">
        <title>Sorghum-associated microbial communities from plants grown in Nebraska, USA.</title>
        <authorList>
            <person name="Schachtman D."/>
        </authorList>
    </citation>
    <scope>NUCLEOTIDE SEQUENCE [LARGE SCALE GENOMIC DNA]</scope>
    <source>
        <strain evidence="4 5">1225</strain>
    </source>
</reference>
<dbReference type="Proteomes" id="UP000320653">
    <property type="component" value="Unassembled WGS sequence"/>
</dbReference>
<dbReference type="PROSITE" id="PS50887">
    <property type="entry name" value="GGDEF"/>
    <property type="match status" value="1"/>
</dbReference>
<evidence type="ECO:0000313" key="4">
    <source>
        <dbReference type="EMBL" id="TWF54772.1"/>
    </source>
</evidence>
<dbReference type="Pfam" id="PF00990">
    <property type="entry name" value="GGDEF"/>
    <property type="match status" value="1"/>
</dbReference>
<evidence type="ECO:0000259" key="3">
    <source>
        <dbReference type="PROSITE" id="PS50887"/>
    </source>
</evidence>
<dbReference type="CDD" id="cd01949">
    <property type="entry name" value="GGDEF"/>
    <property type="match status" value="1"/>
</dbReference>
<dbReference type="InterPro" id="IPR050469">
    <property type="entry name" value="Diguanylate_Cyclase"/>
</dbReference>
<gene>
    <name evidence="4" type="ORF">FHW37_103642</name>
</gene>
<dbReference type="NCBIfam" id="TIGR00254">
    <property type="entry name" value="GGDEF"/>
    <property type="match status" value="1"/>
</dbReference>
<evidence type="ECO:0000256" key="2">
    <source>
        <dbReference type="ARBA" id="ARBA00034247"/>
    </source>
</evidence>
<dbReference type="GO" id="GO:0052621">
    <property type="term" value="F:diguanylate cyclase activity"/>
    <property type="evidence" value="ECO:0007669"/>
    <property type="project" value="UniProtKB-EC"/>
</dbReference>
<name>A0A561QWQ9_9HYPH</name>
<evidence type="ECO:0000256" key="1">
    <source>
        <dbReference type="ARBA" id="ARBA00012528"/>
    </source>
</evidence>
<organism evidence="4 5">
    <name type="scientific">Neorhizobium alkalisoli</name>
    <dbReference type="NCBI Taxonomy" id="528178"/>
    <lineage>
        <taxon>Bacteria</taxon>
        <taxon>Pseudomonadati</taxon>
        <taxon>Pseudomonadota</taxon>
        <taxon>Alphaproteobacteria</taxon>
        <taxon>Hyphomicrobiales</taxon>
        <taxon>Rhizobiaceae</taxon>
        <taxon>Rhizobium/Agrobacterium group</taxon>
        <taxon>Neorhizobium</taxon>
    </lineage>
</organism>
<protein>
    <recommendedName>
        <fullName evidence="1">diguanylate cyclase</fullName>
        <ecNumber evidence="1">2.7.7.65</ecNumber>
    </recommendedName>
</protein>
<dbReference type="InterPro" id="IPR043128">
    <property type="entry name" value="Rev_trsase/Diguanyl_cyclase"/>
</dbReference>
<dbReference type="EC" id="2.7.7.65" evidence="1"/>
<dbReference type="SUPFAM" id="SSF55073">
    <property type="entry name" value="Nucleotide cyclase"/>
    <property type="match status" value="1"/>
</dbReference>
<comment type="caution">
    <text evidence="4">The sequence shown here is derived from an EMBL/GenBank/DDBJ whole genome shotgun (WGS) entry which is preliminary data.</text>
</comment>
<dbReference type="Gene3D" id="3.30.450.20">
    <property type="entry name" value="PAS domain"/>
    <property type="match status" value="1"/>
</dbReference>
<dbReference type="Gene3D" id="3.30.70.270">
    <property type="match status" value="1"/>
</dbReference>
<dbReference type="PANTHER" id="PTHR45138:SF9">
    <property type="entry name" value="DIGUANYLATE CYCLASE DGCM-RELATED"/>
    <property type="match status" value="1"/>
</dbReference>
<accession>A0A561QWQ9</accession>
<dbReference type="FunFam" id="3.30.70.270:FF:000001">
    <property type="entry name" value="Diguanylate cyclase domain protein"/>
    <property type="match status" value="1"/>
</dbReference>
<feature type="domain" description="GGDEF" evidence="3">
    <location>
        <begin position="175"/>
        <end position="307"/>
    </location>
</feature>
<sequence length="315" mass="35619">MTALGDTMTVLQTADLMESAGVLIAIFDQDDRLAFANRAFREAWFIGDNEHLLWADLMRRNFVESRGTVVKTQDFEGWLRSTLSRRGKTGFRAFETDLHDGRWLWMTETMQPNGWMMCVASDITSIRCDERTLRQDRDDAIKASQTDELTGIPSRRFVMSKLEDLLRDEGKGQSKTGCLAVLDIDNFKYINDRFGHSFGDAVLKDFAATLQNLVRKTDILGRVGGEEFILILPNTMPADAQTIVGRMLEAVRKSRPLPEQVSFRYTFSAGIAYGETGEDTADLYRRADLALYAAKMRGRDQICLDPNVRMSQLGA</sequence>
<dbReference type="EMBL" id="VIWP01000003">
    <property type="protein sequence ID" value="TWF54772.1"/>
    <property type="molecule type" value="Genomic_DNA"/>
</dbReference>
<evidence type="ECO:0000313" key="5">
    <source>
        <dbReference type="Proteomes" id="UP000320653"/>
    </source>
</evidence>
<dbReference type="InterPro" id="IPR000160">
    <property type="entry name" value="GGDEF_dom"/>
</dbReference>
<proteinExistence type="predicted"/>
<dbReference type="AlphaFoldDB" id="A0A561QWQ9"/>
<comment type="catalytic activity">
    <reaction evidence="2">
        <text>2 GTP = 3',3'-c-di-GMP + 2 diphosphate</text>
        <dbReference type="Rhea" id="RHEA:24898"/>
        <dbReference type="ChEBI" id="CHEBI:33019"/>
        <dbReference type="ChEBI" id="CHEBI:37565"/>
        <dbReference type="ChEBI" id="CHEBI:58805"/>
        <dbReference type="EC" id="2.7.7.65"/>
    </reaction>
</comment>
<dbReference type="InterPro" id="IPR029787">
    <property type="entry name" value="Nucleotide_cyclase"/>
</dbReference>
<dbReference type="PANTHER" id="PTHR45138">
    <property type="entry name" value="REGULATORY COMPONENTS OF SENSORY TRANSDUCTION SYSTEM"/>
    <property type="match status" value="1"/>
</dbReference>
<keyword evidence="5" id="KW-1185">Reference proteome</keyword>